<dbReference type="SUPFAM" id="SSF48452">
    <property type="entry name" value="TPR-like"/>
    <property type="match status" value="1"/>
</dbReference>
<dbReference type="EC" id="2.1.1.64" evidence="4"/>
<dbReference type="PANTHER" id="PTHR44943">
    <property type="entry name" value="CELLULOSE SYNTHASE OPERON PROTEIN C"/>
    <property type="match status" value="1"/>
</dbReference>
<proteinExistence type="predicted"/>
<dbReference type="InterPro" id="IPR013217">
    <property type="entry name" value="Methyltransf_12"/>
</dbReference>
<dbReference type="InterPro" id="IPR019734">
    <property type="entry name" value="TPR_rpt"/>
</dbReference>
<keyword evidence="1" id="KW-0677">Repeat</keyword>
<evidence type="ECO:0000313" key="4">
    <source>
        <dbReference type="EMBL" id="OIR15915.1"/>
    </source>
</evidence>
<dbReference type="InterPro" id="IPR051685">
    <property type="entry name" value="Ycf3/AcsC/BcsC/TPR_MFPF"/>
</dbReference>
<dbReference type="Gene3D" id="3.40.50.150">
    <property type="entry name" value="Vaccinia Virus protein VP39"/>
    <property type="match status" value="1"/>
</dbReference>
<sequence length="435" mass="48788">MAEQNNSNPMFQAALRKHLDSDLQAAEHMYREIILADPADAQARHYLGYLLQQSDRLQEAFEQLTAAIAIDNRHAEWHFNLGIVFSRLGKVTAAIDAFTRAIAIDPDKYFYWTNLGAAFESDQEWVRAEQCYQAAINIDPNCPDAFYLLSALYLKQERFEEARHCNYRGIVAEPAGSKPKMVLGQALYELGRVDEAISLFESWLAEEPDNPVATHLLAAYRGQQVPARCSDRYVEQTFDAFANSFENVLGRLKYCGPQLVQDHLAELDLPASSLSILDLGCGTGMVGEVMKPYARELVGVDLSQAMLDRSAAKQVYRQLHKSDIAEFLLTTGEHYDLITCMDTFVYLGRLDEILALIYGKLTIGGMLLFSTEKLHGATGADYRLNISGRYSHHPGYLTTLLGNAGFRLLRMTDVPIRNESGCQIEGQFVCASRME</sequence>
<dbReference type="GO" id="GO:0032259">
    <property type="term" value="P:methylation"/>
    <property type="evidence" value="ECO:0007669"/>
    <property type="project" value="UniProtKB-KW"/>
</dbReference>
<dbReference type="SMART" id="SM00028">
    <property type="entry name" value="TPR"/>
    <property type="match status" value="5"/>
</dbReference>
<dbReference type="AlphaFoldDB" id="A0A1J5T718"/>
<dbReference type="PROSITE" id="PS50293">
    <property type="entry name" value="TPR_REGION"/>
    <property type="match status" value="1"/>
</dbReference>
<dbReference type="PROSITE" id="PS50005">
    <property type="entry name" value="TPR"/>
    <property type="match status" value="3"/>
</dbReference>
<dbReference type="PANTHER" id="PTHR44943:SF4">
    <property type="entry name" value="TPR REPEAT-CONTAINING PROTEIN MJ0798"/>
    <property type="match status" value="1"/>
</dbReference>
<dbReference type="Gene3D" id="1.25.40.10">
    <property type="entry name" value="Tetratricopeptide repeat domain"/>
    <property type="match status" value="3"/>
</dbReference>
<dbReference type="Pfam" id="PF13176">
    <property type="entry name" value="TPR_7"/>
    <property type="match status" value="1"/>
</dbReference>
<organism evidence="4">
    <name type="scientific">mine drainage metagenome</name>
    <dbReference type="NCBI Taxonomy" id="410659"/>
    <lineage>
        <taxon>unclassified sequences</taxon>
        <taxon>metagenomes</taxon>
        <taxon>ecological metagenomes</taxon>
    </lineage>
</organism>
<feature type="domain" description="Methyltransferase type 12" evidence="3">
    <location>
        <begin position="277"/>
        <end position="367"/>
    </location>
</feature>
<gene>
    <name evidence="4" type="primary">ubiG_5</name>
    <name evidence="4" type="ORF">GALL_34160</name>
</gene>
<keyword evidence="4" id="KW-0808">Transferase</keyword>
<evidence type="ECO:0000256" key="1">
    <source>
        <dbReference type="ARBA" id="ARBA00022737"/>
    </source>
</evidence>
<keyword evidence="4" id="KW-0489">Methyltransferase</keyword>
<evidence type="ECO:0000259" key="3">
    <source>
        <dbReference type="Pfam" id="PF08242"/>
    </source>
</evidence>
<dbReference type="EMBL" id="MLJW01000008">
    <property type="protein sequence ID" value="OIR15915.1"/>
    <property type="molecule type" value="Genomic_DNA"/>
</dbReference>
<dbReference type="SUPFAM" id="SSF53335">
    <property type="entry name" value="S-adenosyl-L-methionine-dependent methyltransferases"/>
    <property type="match status" value="1"/>
</dbReference>
<dbReference type="Pfam" id="PF13432">
    <property type="entry name" value="TPR_16"/>
    <property type="match status" value="2"/>
</dbReference>
<comment type="caution">
    <text evidence="4">The sequence shown here is derived from an EMBL/GenBank/DDBJ whole genome shotgun (WGS) entry which is preliminary data.</text>
</comment>
<evidence type="ECO:0000256" key="2">
    <source>
        <dbReference type="ARBA" id="ARBA00022803"/>
    </source>
</evidence>
<name>A0A1J5T718_9ZZZZ</name>
<keyword evidence="2" id="KW-0802">TPR repeat</keyword>
<protein>
    <submittedName>
        <fullName evidence="4">Ubiquinone biosynthesis O-methyltransferase</fullName>
        <ecNumber evidence="4">2.1.1.222</ecNumber>
        <ecNumber evidence="4">2.1.1.64</ecNumber>
    </submittedName>
</protein>
<dbReference type="EC" id="2.1.1.222" evidence="4"/>
<dbReference type="Pfam" id="PF08242">
    <property type="entry name" value="Methyltransf_12"/>
    <property type="match status" value="1"/>
</dbReference>
<keyword evidence="4" id="KW-0830">Ubiquinone</keyword>
<dbReference type="GO" id="GO:0061542">
    <property type="term" value="F:3-demethylubiquinol 3-O-methyltransferase activity"/>
    <property type="evidence" value="ECO:0007669"/>
    <property type="project" value="UniProtKB-EC"/>
</dbReference>
<dbReference type="InterPro" id="IPR011990">
    <property type="entry name" value="TPR-like_helical_dom_sf"/>
</dbReference>
<dbReference type="CDD" id="cd02440">
    <property type="entry name" value="AdoMet_MTases"/>
    <property type="match status" value="1"/>
</dbReference>
<dbReference type="Pfam" id="PF00515">
    <property type="entry name" value="TPR_1"/>
    <property type="match status" value="1"/>
</dbReference>
<dbReference type="GO" id="GO:0102208">
    <property type="term" value="F:2-polyprenyl-6-hydroxyphenol methylase activity"/>
    <property type="evidence" value="ECO:0007669"/>
    <property type="project" value="UniProtKB-EC"/>
</dbReference>
<dbReference type="InterPro" id="IPR029063">
    <property type="entry name" value="SAM-dependent_MTases_sf"/>
</dbReference>
<reference evidence="4" key="1">
    <citation type="submission" date="2016-10" db="EMBL/GenBank/DDBJ databases">
        <title>Sequence of Gallionella enrichment culture.</title>
        <authorList>
            <person name="Poehlein A."/>
            <person name="Muehling M."/>
            <person name="Daniel R."/>
        </authorList>
    </citation>
    <scope>NUCLEOTIDE SEQUENCE</scope>
</reference>
<accession>A0A1J5T718</accession>